<keyword evidence="2" id="KW-1185">Reference proteome</keyword>
<protein>
    <submittedName>
        <fullName evidence="1">Uncharacterized protein</fullName>
    </submittedName>
</protein>
<dbReference type="Gramene" id="ABP00003">
    <property type="protein sequence ID" value="ABP00003"/>
    <property type="gene ID" value="OSTLU_27740"/>
</dbReference>
<dbReference type="Proteomes" id="UP000001568">
    <property type="component" value="Chromosome 15"/>
</dbReference>
<dbReference type="KEGG" id="olu:OSTLU_27740"/>
<evidence type="ECO:0000313" key="2">
    <source>
        <dbReference type="Proteomes" id="UP000001568"/>
    </source>
</evidence>
<dbReference type="GeneID" id="5005610"/>
<dbReference type="OrthoDB" id="10403966at2759"/>
<gene>
    <name evidence="1" type="ORF">OSTLU_27740</name>
</gene>
<evidence type="ECO:0000313" key="1">
    <source>
        <dbReference type="EMBL" id="ABP00003.1"/>
    </source>
</evidence>
<dbReference type="OMA" id="KSTHALP"/>
<dbReference type="AlphaFoldDB" id="A4S865"/>
<dbReference type="HOGENOM" id="CLU_304972_0_0_1"/>
<dbReference type="EMBL" id="CP000595">
    <property type="protein sequence ID" value="ABP00003.1"/>
    <property type="molecule type" value="Genomic_DNA"/>
</dbReference>
<proteinExistence type="predicted"/>
<sequence>MFGYAQTDGGASAGAEAAAREEFDDGAMEFIAASSARGRARGEEGDADARGRALACSVSGFGASGSARAAKVENFIAARRRATKRLAPWYEGSRARIHAMAHSRDGESLLCCTSAGGVYVVPILELTRDAEASPAMRVLASRGPKPASALWWYRALEPEREDPVVGICVGVDGEVRAWDVKEGSPLGACVVGAKCASAELARGATKQFLVINGVQGEVWTLMLEKMSRVVKTSTSEKGKVETTTKAESLPDAAGSHGFAAHLLKDEYGVREGRQVTLSVQETGESDGYSLIAALIDRRTLELYDVDRATEPKSTHALPNHTVAVHVTEDLIFALVREPVFGEEDLADLTSFTASVHVLARRFGTDGSKSFTLQTFHVPRSAGVPKKFLAAELPETYVRRRETLCGCMLWTSYGVYEIKSKVDIASTLRSFMSPNAVVASTRRDAWAPIERDEFGDNALSVDLDQDERLKLVAHVLDEDHMPVFVEAARQELKRQNFSRARDLFGKTGKPLKDFISLSLEAWEASQALTNFHGKSVEAYGGQANLSWLKTAAAAHAHLHAWCEASNAVAYNAAAHDLGESIQAKLQKLNLKEERSPEQAVKDLLRVIGEGIEATKDAGVQRDVACSASAAVVAFEAANAVSTSVISSCAANEYSDRIKTLFTMLLSSSSTVESLHMLGGVTANLMTQAAEHSGGTVRTWESKPLVFWDPNVTYYVIATQTMENLYDIVHVLGLDSDTTDTCEASPLELVYDMLTRDELRSLADMAREAKNLGVTGAAEIELTILLYLDDENALAERIEVMLEDDPKLFGWIASKCLDKRKFRITELAASQMEDFATAAMCHVAAVQKLAAVGETSPSTLQAELELGVETYVARVVDTRAQVKSIEDVARCWQRNGLPIDELERLFLDVLVSQGHAEAMQVVLQSDLGFQFSGQFILAVATKRVAEDESKYSSKDGATIESVWLKIKQDLASRLDSPEFVQTRAFDAMELDSLTSVDGAQCWAFTCGHRYGSEELQREVNDAKARLKILDLPLSSMLLESDYKLQKCAVACPNCVSYAVEHYVEVRRNTRGAA</sequence>
<accession>A4S865</accession>
<dbReference type="RefSeq" id="XP_001421709.1">
    <property type="nucleotide sequence ID" value="XM_001421672.1"/>
</dbReference>
<reference evidence="1 2" key="1">
    <citation type="journal article" date="2007" name="Proc. Natl. Acad. Sci. U.S.A.">
        <title>The tiny eukaryote Ostreococcus provides genomic insights into the paradox of plankton speciation.</title>
        <authorList>
            <person name="Palenik B."/>
            <person name="Grimwood J."/>
            <person name="Aerts A."/>
            <person name="Rouze P."/>
            <person name="Salamov A."/>
            <person name="Putnam N."/>
            <person name="Dupont C."/>
            <person name="Jorgensen R."/>
            <person name="Derelle E."/>
            <person name="Rombauts S."/>
            <person name="Zhou K."/>
            <person name="Otillar R."/>
            <person name="Merchant S.S."/>
            <person name="Podell S."/>
            <person name="Gaasterland T."/>
            <person name="Napoli C."/>
            <person name="Gendler K."/>
            <person name="Manuell A."/>
            <person name="Tai V."/>
            <person name="Vallon O."/>
            <person name="Piganeau G."/>
            <person name="Jancek S."/>
            <person name="Heijde M."/>
            <person name="Jabbari K."/>
            <person name="Bowler C."/>
            <person name="Lohr M."/>
            <person name="Robbens S."/>
            <person name="Werner G."/>
            <person name="Dubchak I."/>
            <person name="Pazour G.J."/>
            <person name="Ren Q."/>
            <person name="Paulsen I."/>
            <person name="Delwiche C."/>
            <person name="Schmutz J."/>
            <person name="Rokhsar D."/>
            <person name="Van de Peer Y."/>
            <person name="Moreau H."/>
            <person name="Grigoriev I.V."/>
        </authorList>
    </citation>
    <scope>NUCLEOTIDE SEQUENCE [LARGE SCALE GENOMIC DNA]</scope>
    <source>
        <strain evidence="1 2">CCE9901</strain>
    </source>
</reference>
<name>A4S865_OSTLU</name>
<organism evidence="1 2">
    <name type="scientific">Ostreococcus lucimarinus (strain CCE9901)</name>
    <dbReference type="NCBI Taxonomy" id="436017"/>
    <lineage>
        <taxon>Eukaryota</taxon>
        <taxon>Viridiplantae</taxon>
        <taxon>Chlorophyta</taxon>
        <taxon>Mamiellophyceae</taxon>
        <taxon>Mamiellales</taxon>
        <taxon>Bathycoccaceae</taxon>
        <taxon>Ostreococcus</taxon>
    </lineage>
</organism>